<dbReference type="InterPro" id="IPR036691">
    <property type="entry name" value="Endo/exonu/phosph_ase_sf"/>
</dbReference>
<proteinExistence type="predicted"/>
<accession>A0AAV3QYV9</accession>
<dbReference type="PANTHER" id="PTHR33710:SF71">
    <property type="entry name" value="ENDONUCLEASE_EXONUCLEASE_PHOSPHATASE DOMAIN-CONTAINING PROTEIN"/>
    <property type="match status" value="1"/>
</dbReference>
<dbReference type="Gene3D" id="3.60.10.10">
    <property type="entry name" value="Endonuclease/exonuclease/phosphatase"/>
    <property type="match status" value="1"/>
</dbReference>
<name>A0AAV3QYV9_LITER</name>
<evidence type="ECO:0000313" key="2">
    <source>
        <dbReference type="Proteomes" id="UP001454036"/>
    </source>
</evidence>
<protein>
    <submittedName>
        <fullName evidence="1">Uncharacterized protein</fullName>
    </submittedName>
</protein>
<gene>
    <name evidence="1" type="ORF">LIER_22895</name>
</gene>
<dbReference type="SUPFAM" id="SSF56219">
    <property type="entry name" value="DNase I-like"/>
    <property type="match status" value="1"/>
</dbReference>
<organism evidence="1 2">
    <name type="scientific">Lithospermum erythrorhizon</name>
    <name type="common">Purple gromwell</name>
    <name type="synonym">Lithospermum officinale var. erythrorhizon</name>
    <dbReference type="NCBI Taxonomy" id="34254"/>
    <lineage>
        <taxon>Eukaryota</taxon>
        <taxon>Viridiplantae</taxon>
        <taxon>Streptophyta</taxon>
        <taxon>Embryophyta</taxon>
        <taxon>Tracheophyta</taxon>
        <taxon>Spermatophyta</taxon>
        <taxon>Magnoliopsida</taxon>
        <taxon>eudicotyledons</taxon>
        <taxon>Gunneridae</taxon>
        <taxon>Pentapetalae</taxon>
        <taxon>asterids</taxon>
        <taxon>lamiids</taxon>
        <taxon>Boraginales</taxon>
        <taxon>Boraginaceae</taxon>
        <taxon>Boraginoideae</taxon>
        <taxon>Lithospermeae</taxon>
        <taxon>Lithospermum</taxon>
    </lineage>
</organism>
<comment type="caution">
    <text evidence="1">The sequence shown here is derived from an EMBL/GenBank/DDBJ whole genome shotgun (WGS) entry which is preliminary data.</text>
</comment>
<dbReference type="PANTHER" id="PTHR33710">
    <property type="entry name" value="BNAC02G09200D PROTEIN"/>
    <property type="match status" value="1"/>
</dbReference>
<dbReference type="Proteomes" id="UP001454036">
    <property type="component" value="Unassembled WGS sequence"/>
</dbReference>
<dbReference type="AlphaFoldDB" id="A0AAV3QYV9"/>
<dbReference type="EMBL" id="BAABME010006349">
    <property type="protein sequence ID" value="GAA0168095.1"/>
    <property type="molecule type" value="Genomic_DNA"/>
</dbReference>
<sequence>MGDFNAIVGHSEQMGCKAIDPRALEEFNDFILNCRLEDAGYKGLSFSWTNGRVAKRLNRVLLNQGYGELFPIVRVTQLAKTLSDHAALLLESCRPKESPRAEYEKSALQADREALHKAKAKHLRALAMEEHYLSQLSGYKWMQEGDKNTSFYHNYVRKKRAILSIYEEGEWISEASQIATSGVNFFQIQFSASPNMDHVELID</sequence>
<keyword evidence="2" id="KW-1185">Reference proteome</keyword>
<evidence type="ECO:0000313" key="1">
    <source>
        <dbReference type="EMBL" id="GAA0168095.1"/>
    </source>
</evidence>
<reference evidence="1 2" key="1">
    <citation type="submission" date="2024-01" db="EMBL/GenBank/DDBJ databases">
        <title>The complete chloroplast genome sequence of Lithospermum erythrorhizon: insights into the phylogenetic relationship among Boraginaceae species and the maternal lineages of purple gromwells.</title>
        <authorList>
            <person name="Okada T."/>
            <person name="Watanabe K."/>
        </authorList>
    </citation>
    <scope>NUCLEOTIDE SEQUENCE [LARGE SCALE GENOMIC DNA]</scope>
</reference>